<dbReference type="Proteomes" id="UP000320390">
    <property type="component" value="Chromosome"/>
</dbReference>
<name>A0A518ETD5_9BACT</name>
<evidence type="ECO:0000256" key="1">
    <source>
        <dbReference type="SAM" id="MobiDB-lite"/>
    </source>
</evidence>
<gene>
    <name evidence="2" type="ORF">Poly30_28560</name>
</gene>
<dbReference type="EMBL" id="CP036434">
    <property type="protein sequence ID" value="QDV07332.1"/>
    <property type="molecule type" value="Genomic_DNA"/>
</dbReference>
<protein>
    <recommendedName>
        <fullName evidence="4">PD-(D/E)XK nuclease superfamily protein</fullName>
    </recommendedName>
</protein>
<sequence>MALAHDASVHRSITKTSYLLGRQCPRRQWLGHHGVVEPAVTEAAVLALQIEASREVESLAAELFPGALRVCREGEATTPYVGVEGTKRALAEAQAVLQAHFEADGLAAISDIVEVRAEGLYLWEVKSSTYEAEGDDDEARANPLYDWDLAYQVHVAREAGNVVIGAGLILLRKEYVRGGGPVRAEEVLIRLDRSAEVAALAARVAEEVAAQQSMLRGSTMPTELPGPRCKGGRKVAAGNRPSDCGHFLPHGVCGRELPVFWAGSLPNLAGGKIALVTGTPGLKIEDLDPNDPAAKWTETQRRVIEGVQTRDEVVDHVPLREKLDELEWPLSFVDLEFDPTMAIPRHPGMRPYDRVPFQWALAIEEECGGGAGGGALLPGAHDSRSESSVRRVPAGRPATDRSPGRAPPGRGDDGAEADREASGRRRHGAPAGADPTLRRHREDRKGGLLPPGPDVLLLDQKAGTRPDGPRLRRPRHRKRNAGGGGVAPSAAPRREP</sequence>
<feature type="compositionally biased region" description="Basic residues" evidence="1">
    <location>
        <begin position="471"/>
        <end position="480"/>
    </location>
</feature>
<accession>A0A518ETD5</accession>
<evidence type="ECO:0000313" key="3">
    <source>
        <dbReference type="Proteomes" id="UP000320390"/>
    </source>
</evidence>
<organism evidence="2 3">
    <name type="scientific">Saltatorellus ferox</name>
    <dbReference type="NCBI Taxonomy" id="2528018"/>
    <lineage>
        <taxon>Bacteria</taxon>
        <taxon>Pseudomonadati</taxon>
        <taxon>Planctomycetota</taxon>
        <taxon>Planctomycetia</taxon>
        <taxon>Planctomycetia incertae sedis</taxon>
        <taxon>Saltatorellus</taxon>
    </lineage>
</organism>
<feature type="compositionally biased region" description="Basic and acidic residues" evidence="1">
    <location>
        <begin position="410"/>
        <end position="423"/>
    </location>
</feature>
<evidence type="ECO:0000313" key="2">
    <source>
        <dbReference type="EMBL" id="QDV07332.1"/>
    </source>
</evidence>
<feature type="region of interest" description="Disordered" evidence="1">
    <location>
        <begin position="372"/>
        <end position="496"/>
    </location>
</feature>
<feature type="compositionally biased region" description="Low complexity" evidence="1">
    <location>
        <begin position="487"/>
        <end position="496"/>
    </location>
</feature>
<proteinExistence type="predicted"/>
<evidence type="ECO:0008006" key="4">
    <source>
        <dbReference type="Google" id="ProtNLM"/>
    </source>
</evidence>
<reference evidence="2 3" key="1">
    <citation type="submission" date="2019-02" db="EMBL/GenBank/DDBJ databases">
        <title>Deep-cultivation of Planctomycetes and their phenomic and genomic characterization uncovers novel biology.</title>
        <authorList>
            <person name="Wiegand S."/>
            <person name="Jogler M."/>
            <person name="Boedeker C."/>
            <person name="Pinto D."/>
            <person name="Vollmers J."/>
            <person name="Rivas-Marin E."/>
            <person name="Kohn T."/>
            <person name="Peeters S.H."/>
            <person name="Heuer A."/>
            <person name="Rast P."/>
            <person name="Oberbeckmann S."/>
            <person name="Bunk B."/>
            <person name="Jeske O."/>
            <person name="Meyerdierks A."/>
            <person name="Storesund J.E."/>
            <person name="Kallscheuer N."/>
            <person name="Luecker S."/>
            <person name="Lage O.M."/>
            <person name="Pohl T."/>
            <person name="Merkel B.J."/>
            <person name="Hornburger P."/>
            <person name="Mueller R.-W."/>
            <person name="Bruemmer F."/>
            <person name="Labrenz M."/>
            <person name="Spormann A.M."/>
            <person name="Op den Camp H."/>
            <person name="Overmann J."/>
            <person name="Amann R."/>
            <person name="Jetten M.S.M."/>
            <person name="Mascher T."/>
            <person name="Medema M.H."/>
            <person name="Devos D.P."/>
            <person name="Kaster A.-K."/>
            <person name="Ovreas L."/>
            <person name="Rohde M."/>
            <person name="Galperin M.Y."/>
            <person name="Jogler C."/>
        </authorList>
    </citation>
    <scope>NUCLEOTIDE SEQUENCE [LARGE SCALE GENOMIC DNA]</scope>
    <source>
        <strain evidence="2 3">Poly30</strain>
    </source>
</reference>
<dbReference type="AlphaFoldDB" id="A0A518ETD5"/>
<keyword evidence="3" id="KW-1185">Reference proteome</keyword>